<dbReference type="InterPro" id="IPR014284">
    <property type="entry name" value="RNA_pol_sigma-70_dom"/>
</dbReference>
<dbReference type="InterPro" id="IPR039425">
    <property type="entry name" value="RNA_pol_sigma-70-like"/>
</dbReference>
<keyword evidence="8" id="KW-1185">Reference proteome</keyword>
<organism evidence="7 8">
    <name type="scientific">Oscillibacter valericigenes</name>
    <dbReference type="NCBI Taxonomy" id="351091"/>
    <lineage>
        <taxon>Bacteria</taxon>
        <taxon>Bacillati</taxon>
        <taxon>Bacillota</taxon>
        <taxon>Clostridia</taxon>
        <taxon>Eubacteriales</taxon>
        <taxon>Oscillospiraceae</taxon>
        <taxon>Oscillibacter</taxon>
    </lineage>
</organism>
<sequence>MLRRLAVWRTAAAAGRERPGARSADRCEAVNRQAERLLDDFGDSILRLAYSYLHSIEDAEEVLQDTLLQFLRTAPDLQSPAHEKAWLLRAAANLSKNRLRYNARRRTDQLAEELVAEEREDLSFVWEAVRSLPPGYRETLHLFYQEGYSTGEIARLLGQKETTVCTHLARGREKLRAILGEAYDFDEKV</sequence>
<dbReference type="InterPro" id="IPR013324">
    <property type="entry name" value="RNA_pol_sigma_r3/r4-like"/>
</dbReference>
<evidence type="ECO:0000259" key="5">
    <source>
        <dbReference type="Pfam" id="PF04542"/>
    </source>
</evidence>
<comment type="caution">
    <text evidence="7">The sequence shown here is derived from an EMBL/GenBank/DDBJ whole genome shotgun (WGS) entry which is preliminary data.</text>
</comment>
<dbReference type="Gene3D" id="1.10.10.10">
    <property type="entry name" value="Winged helix-like DNA-binding domain superfamily/Winged helix DNA-binding domain"/>
    <property type="match status" value="1"/>
</dbReference>
<dbReference type="SUPFAM" id="SSF88659">
    <property type="entry name" value="Sigma3 and sigma4 domains of RNA polymerase sigma factors"/>
    <property type="match status" value="1"/>
</dbReference>
<gene>
    <name evidence="7" type="ORF">H9X91_08835</name>
</gene>
<evidence type="ECO:0000256" key="4">
    <source>
        <dbReference type="ARBA" id="ARBA00023163"/>
    </source>
</evidence>
<proteinExistence type="inferred from homology"/>
<dbReference type="Pfam" id="PF04542">
    <property type="entry name" value="Sigma70_r2"/>
    <property type="match status" value="1"/>
</dbReference>
<evidence type="ECO:0000259" key="6">
    <source>
        <dbReference type="Pfam" id="PF08281"/>
    </source>
</evidence>
<keyword evidence="4" id="KW-0804">Transcription</keyword>
<dbReference type="Pfam" id="PF08281">
    <property type="entry name" value="Sigma70_r4_2"/>
    <property type="match status" value="1"/>
</dbReference>
<evidence type="ECO:0000256" key="2">
    <source>
        <dbReference type="ARBA" id="ARBA00023015"/>
    </source>
</evidence>
<keyword evidence="3" id="KW-0731">Sigma factor</keyword>
<dbReference type="SUPFAM" id="SSF88946">
    <property type="entry name" value="Sigma2 domain of RNA polymerase sigma factors"/>
    <property type="match status" value="1"/>
</dbReference>
<reference evidence="7 8" key="1">
    <citation type="journal article" date="2021" name="Sci. Rep.">
        <title>The distribution of antibiotic resistance genes in chicken gut microbiota commensals.</title>
        <authorList>
            <person name="Juricova H."/>
            <person name="Matiasovicova J."/>
            <person name="Kubasova T."/>
            <person name="Cejkova D."/>
            <person name="Rychlik I."/>
        </authorList>
    </citation>
    <scope>NUCLEOTIDE SEQUENCE [LARGE SCALE GENOMIC DNA]</scope>
    <source>
        <strain evidence="7 8">An411</strain>
    </source>
</reference>
<dbReference type="InterPro" id="IPR013325">
    <property type="entry name" value="RNA_pol_sigma_r2"/>
</dbReference>
<evidence type="ECO:0000313" key="8">
    <source>
        <dbReference type="Proteomes" id="UP000719500"/>
    </source>
</evidence>
<evidence type="ECO:0000313" key="7">
    <source>
        <dbReference type="EMBL" id="MBM6851538.1"/>
    </source>
</evidence>
<keyword evidence="2" id="KW-0805">Transcription regulation</keyword>
<evidence type="ECO:0000256" key="1">
    <source>
        <dbReference type="ARBA" id="ARBA00010641"/>
    </source>
</evidence>
<dbReference type="InterPro" id="IPR013249">
    <property type="entry name" value="RNA_pol_sigma70_r4_t2"/>
</dbReference>
<name>A0ABS2FWW4_9FIRM</name>
<dbReference type="Proteomes" id="UP000719500">
    <property type="component" value="Unassembled WGS sequence"/>
</dbReference>
<protein>
    <submittedName>
        <fullName evidence="7">Sigma-70 family RNA polymerase sigma factor</fullName>
    </submittedName>
</protein>
<dbReference type="PANTHER" id="PTHR43133:SF25">
    <property type="entry name" value="RNA POLYMERASE SIGMA FACTOR RFAY-RELATED"/>
    <property type="match status" value="1"/>
</dbReference>
<dbReference type="PANTHER" id="PTHR43133">
    <property type="entry name" value="RNA POLYMERASE ECF-TYPE SIGMA FACTO"/>
    <property type="match status" value="1"/>
</dbReference>
<comment type="similarity">
    <text evidence="1">Belongs to the sigma-70 factor family. ECF subfamily.</text>
</comment>
<feature type="domain" description="RNA polymerase sigma-70 region 2" evidence="5">
    <location>
        <begin position="40"/>
        <end position="105"/>
    </location>
</feature>
<dbReference type="InterPro" id="IPR007627">
    <property type="entry name" value="RNA_pol_sigma70_r2"/>
</dbReference>
<dbReference type="InterPro" id="IPR036388">
    <property type="entry name" value="WH-like_DNA-bd_sf"/>
</dbReference>
<accession>A0ABS2FWW4</accession>
<dbReference type="EMBL" id="JACSNX010000012">
    <property type="protein sequence ID" value="MBM6851538.1"/>
    <property type="molecule type" value="Genomic_DNA"/>
</dbReference>
<dbReference type="NCBIfam" id="TIGR02937">
    <property type="entry name" value="sigma70-ECF"/>
    <property type="match status" value="1"/>
</dbReference>
<dbReference type="Gene3D" id="1.10.1740.10">
    <property type="match status" value="1"/>
</dbReference>
<feature type="domain" description="RNA polymerase sigma factor 70 region 4 type 2" evidence="6">
    <location>
        <begin position="126"/>
        <end position="175"/>
    </location>
</feature>
<evidence type="ECO:0000256" key="3">
    <source>
        <dbReference type="ARBA" id="ARBA00023082"/>
    </source>
</evidence>